<proteinExistence type="predicted"/>
<keyword evidence="2" id="KW-1185">Reference proteome</keyword>
<evidence type="ECO:0000313" key="1">
    <source>
        <dbReference type="EMBL" id="PWN53566.1"/>
    </source>
</evidence>
<organism evidence="1 2">
    <name type="scientific">Violaceomyces palustris</name>
    <dbReference type="NCBI Taxonomy" id="1673888"/>
    <lineage>
        <taxon>Eukaryota</taxon>
        <taxon>Fungi</taxon>
        <taxon>Dikarya</taxon>
        <taxon>Basidiomycota</taxon>
        <taxon>Ustilaginomycotina</taxon>
        <taxon>Ustilaginomycetes</taxon>
        <taxon>Violaceomycetales</taxon>
        <taxon>Violaceomycetaceae</taxon>
        <taxon>Violaceomyces</taxon>
    </lineage>
</organism>
<protein>
    <submittedName>
        <fullName evidence="1">L domain-like protein</fullName>
    </submittedName>
</protein>
<reference evidence="1 2" key="1">
    <citation type="journal article" date="2018" name="Mol. Biol. Evol.">
        <title>Broad Genomic Sampling Reveals a Smut Pathogenic Ancestry of the Fungal Clade Ustilaginomycotina.</title>
        <authorList>
            <person name="Kijpornyongpan T."/>
            <person name="Mondo S.J."/>
            <person name="Barry K."/>
            <person name="Sandor L."/>
            <person name="Lee J."/>
            <person name="Lipzen A."/>
            <person name="Pangilinan J."/>
            <person name="LaButti K."/>
            <person name="Hainaut M."/>
            <person name="Henrissat B."/>
            <person name="Grigoriev I.V."/>
            <person name="Spatafora J.W."/>
            <person name="Aime M.C."/>
        </authorList>
    </citation>
    <scope>NUCLEOTIDE SEQUENCE [LARGE SCALE GENOMIC DNA]</scope>
    <source>
        <strain evidence="1 2">SA 807</strain>
    </source>
</reference>
<name>A0ACD0P6F2_9BASI</name>
<gene>
    <name evidence="1" type="ORF">IE53DRAFT_324651</name>
</gene>
<dbReference type="EMBL" id="KZ819720">
    <property type="protein sequence ID" value="PWN53566.1"/>
    <property type="molecule type" value="Genomic_DNA"/>
</dbReference>
<accession>A0ACD0P6F2</accession>
<dbReference type="Proteomes" id="UP000245626">
    <property type="component" value="Unassembled WGS sequence"/>
</dbReference>
<sequence>MKLTPELIARSSSEINSLKDRELDLRGLKIPVIENLGVTRDQNDMIDFTDNDIRYLGNFPKLHQLRHINLANNLVTRIDPKLHNSLPSLNTLVLTNNSISDLGEISHLSKLRKLEYVSFMGNPISREKHYREFVIWKIPKVRVVDFRRVRDQERALAKQLFETSDGRPSVLAVTLSKRTAGLKGEAIEERAEGVARDKTFEPGRPTNGAAGRLMTAEERKAIEEAIEKSESLEEIRRLEERLKMGYTIKPESKGGRDSSEKNGKGESMEEKEEEEEEEEER</sequence>
<evidence type="ECO:0000313" key="2">
    <source>
        <dbReference type="Proteomes" id="UP000245626"/>
    </source>
</evidence>